<keyword evidence="8" id="KW-1185">Reference proteome</keyword>
<dbReference type="Pfam" id="PF04884">
    <property type="entry name" value="UVB_sens_prot"/>
    <property type="match status" value="1"/>
</dbReference>
<evidence type="ECO:0000256" key="3">
    <source>
        <dbReference type="ARBA" id="ARBA00022692"/>
    </source>
</evidence>
<name>A0A642V7U5_9ASCO</name>
<dbReference type="Proteomes" id="UP000761534">
    <property type="component" value="Unassembled WGS sequence"/>
</dbReference>
<dbReference type="InterPro" id="IPR006968">
    <property type="entry name" value="RUS_fam"/>
</dbReference>
<accession>A0A642V7U5</accession>
<proteinExistence type="inferred from homology"/>
<sequence>MDEKGIGKNEPVVLQELDENGFLATVYEGTSSGDMSLRQATGSSTFAEIRKNGEILQSLINIFLPTGYPHSVSADYLDYQIYDTIQAFSSSIVGLFANRAVLGAVGVGDDSATSTSALFMKILQDSVGRLGTILFAWRLGSTLEPECKKYRFVADLVNDSAYLFDCFTTLFPASKRVKVFCMCMSGALRSICGVMAGGSRAALTQHFTDPVKGSIADVNAKDQSQETVITLLGMLTGSLVVGFVSSEGTQMWFTVLSLLSIHLWTNYQAVAHVVARTLNRQRTNIVFSDIVNALPEIEQTHAADADSARAMSRLLLTPKRTCLKERILESDGLLRWYPTTGSDAIVGHAKYGSFKSMMELVPPSISIAELLEACDSKTSGYVLFFQVLRHSGRVNIRICLTNNSNITFNPDIRAWVHALLLARKLHAGAKKTNQVFTHPLDAISESRTTVLKLFDELHIEDALQKAGWELERNSVQSSPNPSIKISHIEELKNV</sequence>
<evidence type="ECO:0000256" key="5">
    <source>
        <dbReference type="ARBA" id="ARBA00023136"/>
    </source>
</evidence>
<evidence type="ECO:0000259" key="6">
    <source>
        <dbReference type="Pfam" id="PF04884"/>
    </source>
</evidence>
<feature type="domain" description="Protein root UVB sensitive/RUS" evidence="6">
    <location>
        <begin position="51"/>
        <end position="291"/>
    </location>
</feature>
<keyword evidence="5" id="KW-0472">Membrane</keyword>
<evidence type="ECO:0000256" key="1">
    <source>
        <dbReference type="ARBA" id="ARBA00004370"/>
    </source>
</evidence>
<dbReference type="VEuPathDB" id="FungiDB:TRICI_002156"/>
<comment type="similarity">
    <text evidence="2">Belongs to the RUS1 family.</text>
</comment>
<dbReference type="PANTHER" id="PTHR12770:SF31">
    <property type="entry name" value="RUS FAMILY MEMBER 1"/>
    <property type="match status" value="1"/>
</dbReference>
<dbReference type="PANTHER" id="PTHR12770">
    <property type="entry name" value="RUS1 FAMILY PROTEIN C16ORF58"/>
    <property type="match status" value="1"/>
</dbReference>
<dbReference type="EMBL" id="SWFS01000149">
    <property type="protein sequence ID" value="KAA8915713.1"/>
    <property type="molecule type" value="Genomic_DNA"/>
</dbReference>
<dbReference type="GO" id="GO:0016020">
    <property type="term" value="C:membrane"/>
    <property type="evidence" value="ECO:0007669"/>
    <property type="project" value="UniProtKB-SubCell"/>
</dbReference>
<evidence type="ECO:0000313" key="8">
    <source>
        <dbReference type="Proteomes" id="UP000761534"/>
    </source>
</evidence>
<evidence type="ECO:0000313" key="7">
    <source>
        <dbReference type="EMBL" id="KAA8915713.1"/>
    </source>
</evidence>
<dbReference type="InterPro" id="IPR054549">
    <property type="entry name" value="UVB_sens_RUS_dom"/>
</dbReference>
<keyword evidence="3" id="KW-0812">Transmembrane</keyword>
<gene>
    <name evidence="7" type="ORF">TRICI_002156</name>
</gene>
<evidence type="ECO:0000256" key="4">
    <source>
        <dbReference type="ARBA" id="ARBA00022989"/>
    </source>
</evidence>
<reference evidence="7" key="1">
    <citation type="journal article" date="2019" name="G3 (Bethesda)">
        <title>Genome Assemblies of Two Rare Opportunistic Yeast Pathogens: Diutina rugosa (syn. Candida rugosa) and Trichomonascus ciferrii (syn. Candida ciferrii).</title>
        <authorList>
            <person name="Mixao V."/>
            <person name="Saus E."/>
            <person name="Hansen A.P."/>
            <person name="Lass-Florl C."/>
            <person name="Gabaldon T."/>
        </authorList>
    </citation>
    <scope>NUCLEOTIDE SEQUENCE</scope>
    <source>
        <strain evidence="7">CBS 4856</strain>
    </source>
</reference>
<keyword evidence="4" id="KW-1133">Transmembrane helix</keyword>
<evidence type="ECO:0000256" key="2">
    <source>
        <dbReference type="ARBA" id="ARBA00007558"/>
    </source>
</evidence>
<dbReference type="AlphaFoldDB" id="A0A642V7U5"/>
<organism evidence="7 8">
    <name type="scientific">Trichomonascus ciferrii</name>
    <dbReference type="NCBI Taxonomy" id="44093"/>
    <lineage>
        <taxon>Eukaryota</taxon>
        <taxon>Fungi</taxon>
        <taxon>Dikarya</taxon>
        <taxon>Ascomycota</taxon>
        <taxon>Saccharomycotina</taxon>
        <taxon>Dipodascomycetes</taxon>
        <taxon>Dipodascales</taxon>
        <taxon>Trichomonascaceae</taxon>
        <taxon>Trichomonascus</taxon>
        <taxon>Trichomonascus ciferrii complex</taxon>
    </lineage>
</organism>
<protein>
    <recommendedName>
        <fullName evidence="6">Protein root UVB sensitive/RUS domain-containing protein</fullName>
    </recommendedName>
</protein>
<dbReference type="OrthoDB" id="364779at2759"/>
<comment type="caution">
    <text evidence="7">The sequence shown here is derived from an EMBL/GenBank/DDBJ whole genome shotgun (WGS) entry which is preliminary data.</text>
</comment>
<comment type="subcellular location">
    <subcellularLocation>
        <location evidence="1">Membrane</location>
    </subcellularLocation>
</comment>